<evidence type="ECO:0000256" key="8">
    <source>
        <dbReference type="HAMAP-Rule" id="MF_01430"/>
    </source>
</evidence>
<dbReference type="HAMAP" id="MF_01430">
    <property type="entry name" value="OM_assembly_BamA"/>
    <property type="match status" value="1"/>
</dbReference>
<name>A0A2X0V5C9_9GAMM</name>
<accession>A0A2X0V5C9</accession>
<comment type="function">
    <text evidence="8">Part of the outer membrane protein assembly complex, which is involved in assembly and insertion of beta-barrel proteins into the outer membrane.</text>
</comment>
<dbReference type="FunFam" id="3.10.20.310:FF:000002">
    <property type="entry name" value="Outer membrane protein assembly factor BamA"/>
    <property type="match status" value="1"/>
</dbReference>
<feature type="domain" description="POTRA" evidence="10">
    <location>
        <begin position="358"/>
        <end position="432"/>
    </location>
</feature>
<dbReference type="InterPro" id="IPR010827">
    <property type="entry name" value="BamA/TamA_POTRA"/>
</dbReference>
<sequence length="799" mass="88808" precursor="true">MKGFYNKTKMALCLGAVLSSSLLFNAKAVAAADSFVIEDIKVRGLNRVSLGAVLLALPVSKGDMLTEDLSALAMKRLYATGNFDDVRVIRDGNTFVVDVKERPTIGAIEFAGNSQVEEKALKGVIDQQGLRAGEALNIQTLNDIVKSLEDFYHSAGMYQARVKPVLTYLPRNRVDIKLEFTEGVSASIEQINIVGNKSFDEDVLLAQMQLRDSVPWWNFFANARYDSQKFRADLESLKSYYLDRGYVAFKIVSTGVELTPDKKGIYLTITIDEGDKYTLGKSSLRGETLKYGDAMNELLTLEEGETYSASQVTAVEDSLKNYLGKYGYAYSRVEAFPVFNDKEKTVDLEFFVDPGSRVNVSQVIISGNTSTDDTVIRRELRQMDGTWLSNEAVDLSRDRLNRTGFFETVEINTQRSGNLADTVNLDVKVKEQPTGSISGGIGFGTNTGVMLQAGVSQNNVFGWGSRATVMAYDNDYRRHIEVGYTDPYFTVDQISLGGRVYYDKFQGDDADVIAYDNETIGVEVNSGYPISENTSVHYALGYESTKIKNSGRNFVQGDYFWGIYGLGGRKKRTFNNYTGTAGITRNNLDRSIFPTQGSRQSLVLSGTLPTSDLQYYKVAADTYHYFPIDDERDFVFSVKGRVAYGDGYGKKRGRNQILPYFENYYFGGTEWLRGFKHNSVGNKAIYGNTFGDENVGGNALWAVSAEFHVPTPLVSEAYKRQVRTTLFVDAGSLWDTNGDKYIKGTNLNYNGAGDYRVSAGVSLNWMSPIGPLIFSLAKSIKDYEGDETETFNFNIGGNF</sequence>
<dbReference type="GO" id="GO:0009279">
    <property type="term" value="C:cell outer membrane"/>
    <property type="evidence" value="ECO:0007669"/>
    <property type="project" value="UniProtKB-SubCell"/>
</dbReference>
<evidence type="ECO:0000256" key="7">
    <source>
        <dbReference type="ARBA" id="ARBA00023237"/>
    </source>
</evidence>
<dbReference type="EMBL" id="UAPV01000001">
    <property type="protein sequence ID" value="SPT69724.1"/>
    <property type="molecule type" value="Genomic_DNA"/>
</dbReference>
<feature type="chain" id="PRO_5016183833" description="Outer membrane protein assembly factor BamA" evidence="8">
    <location>
        <begin position="32"/>
        <end position="799"/>
    </location>
</feature>
<keyword evidence="7 8" id="KW-0998">Cell outer membrane</keyword>
<keyword evidence="12" id="KW-1185">Reference proteome</keyword>
<dbReference type="InterPro" id="IPR000184">
    <property type="entry name" value="Bac_surfAg_D15"/>
</dbReference>
<gene>
    <name evidence="11" type="primary">yaeT</name>
    <name evidence="8" type="synonym">bamA</name>
    <name evidence="11" type="ORF">NCTC13093_01104</name>
</gene>
<proteinExistence type="inferred from homology"/>
<feature type="domain" description="POTRA" evidence="10">
    <location>
        <begin position="277"/>
        <end position="355"/>
    </location>
</feature>
<feature type="domain" description="POTRA" evidence="10">
    <location>
        <begin position="186"/>
        <end position="274"/>
    </location>
</feature>
<feature type="domain" description="POTRA" evidence="10">
    <location>
        <begin position="35"/>
        <end position="102"/>
    </location>
</feature>
<evidence type="ECO:0000256" key="2">
    <source>
        <dbReference type="ARBA" id="ARBA00022452"/>
    </source>
</evidence>
<evidence type="ECO:0000256" key="3">
    <source>
        <dbReference type="ARBA" id="ARBA00022692"/>
    </source>
</evidence>
<comment type="similarity">
    <text evidence="8">Belongs to the BamA family.</text>
</comment>
<dbReference type="Pfam" id="PF07244">
    <property type="entry name" value="POTRA"/>
    <property type="match status" value="4"/>
</dbReference>
<dbReference type="OrthoDB" id="9803054at2"/>
<dbReference type="Pfam" id="PF01103">
    <property type="entry name" value="Omp85"/>
    <property type="match status" value="1"/>
</dbReference>
<dbReference type="InterPro" id="IPR023707">
    <property type="entry name" value="OM_assembly_BamA"/>
</dbReference>
<keyword evidence="2 8" id="KW-1134">Transmembrane beta strand</keyword>
<dbReference type="NCBIfam" id="TIGR03303">
    <property type="entry name" value="OM_YaeT"/>
    <property type="match status" value="1"/>
</dbReference>
<evidence type="ECO:0000313" key="12">
    <source>
        <dbReference type="Proteomes" id="UP000250086"/>
    </source>
</evidence>
<evidence type="ECO:0000256" key="5">
    <source>
        <dbReference type="ARBA" id="ARBA00022737"/>
    </source>
</evidence>
<organism evidence="11 12">
    <name type="scientific">Anaerobiospirillum thomasii</name>
    <dbReference type="NCBI Taxonomy" id="179995"/>
    <lineage>
        <taxon>Bacteria</taxon>
        <taxon>Pseudomonadati</taxon>
        <taxon>Pseudomonadota</taxon>
        <taxon>Gammaproteobacteria</taxon>
        <taxon>Aeromonadales</taxon>
        <taxon>Succinivibrionaceae</taxon>
        <taxon>Anaerobiospirillum</taxon>
    </lineage>
</organism>
<comment type="subcellular location">
    <subcellularLocation>
        <location evidence="8">Cell outer membrane</location>
    </subcellularLocation>
    <subcellularLocation>
        <location evidence="1">Membrane</location>
    </subcellularLocation>
</comment>
<evidence type="ECO:0000259" key="10">
    <source>
        <dbReference type="PROSITE" id="PS51779"/>
    </source>
</evidence>
<dbReference type="PIRSF" id="PIRSF006076">
    <property type="entry name" value="OM_assembly_OMP85"/>
    <property type="match status" value="1"/>
</dbReference>
<evidence type="ECO:0000313" key="11">
    <source>
        <dbReference type="EMBL" id="SPT69724.1"/>
    </source>
</evidence>
<comment type="subunit">
    <text evidence="8">Part of the Bam complex.</text>
</comment>
<dbReference type="InterPro" id="IPR039910">
    <property type="entry name" value="D15-like"/>
</dbReference>
<dbReference type="PROSITE" id="PS51779">
    <property type="entry name" value="POTRA"/>
    <property type="match status" value="5"/>
</dbReference>
<dbReference type="RefSeq" id="WP_113743873.1">
    <property type="nucleotide sequence ID" value="NZ_UAPU01000007.1"/>
</dbReference>
<dbReference type="Proteomes" id="UP000250086">
    <property type="component" value="Unassembled WGS sequence"/>
</dbReference>
<reference evidence="11 12" key="1">
    <citation type="submission" date="2018-06" db="EMBL/GenBank/DDBJ databases">
        <authorList>
            <consortium name="Pathogen Informatics"/>
            <person name="Doyle S."/>
        </authorList>
    </citation>
    <scope>NUCLEOTIDE SEQUENCE [LARGE SCALE GENOMIC DNA]</scope>
    <source>
        <strain evidence="11 12">NCTC13093</strain>
    </source>
</reference>
<evidence type="ECO:0000256" key="1">
    <source>
        <dbReference type="ARBA" id="ARBA00004370"/>
    </source>
</evidence>
<keyword evidence="5 8" id="KW-0677">Repeat</keyword>
<protein>
    <recommendedName>
        <fullName evidence="8 9">Outer membrane protein assembly factor BamA</fullName>
    </recommendedName>
</protein>
<feature type="signal peptide" evidence="8">
    <location>
        <begin position="1"/>
        <end position="31"/>
    </location>
</feature>
<dbReference type="PANTHER" id="PTHR12815:SF23">
    <property type="entry name" value="OUTER MEMBRANE PROTEIN ASSEMBLY FACTOR BAMA"/>
    <property type="match status" value="1"/>
</dbReference>
<keyword evidence="4 8" id="KW-0732">Signal</keyword>
<keyword evidence="6 8" id="KW-0472">Membrane</keyword>
<dbReference type="InterPro" id="IPR034746">
    <property type="entry name" value="POTRA"/>
</dbReference>
<dbReference type="Gene3D" id="3.10.20.310">
    <property type="entry name" value="membrane protein fhac"/>
    <property type="match status" value="5"/>
</dbReference>
<keyword evidence="3 8" id="KW-0812">Transmembrane</keyword>
<dbReference type="Gene3D" id="2.40.160.50">
    <property type="entry name" value="membrane protein fhac: a member of the omp85/tpsb transporter family"/>
    <property type="match status" value="1"/>
</dbReference>
<evidence type="ECO:0000256" key="9">
    <source>
        <dbReference type="NCBIfam" id="TIGR03303"/>
    </source>
</evidence>
<evidence type="ECO:0000256" key="4">
    <source>
        <dbReference type="ARBA" id="ARBA00022729"/>
    </source>
</evidence>
<dbReference type="GO" id="GO:0051205">
    <property type="term" value="P:protein insertion into membrane"/>
    <property type="evidence" value="ECO:0007669"/>
    <property type="project" value="UniProtKB-UniRule"/>
</dbReference>
<dbReference type="GO" id="GO:0043165">
    <property type="term" value="P:Gram-negative-bacterium-type cell outer membrane assembly"/>
    <property type="evidence" value="ECO:0007669"/>
    <property type="project" value="UniProtKB-UniRule"/>
</dbReference>
<dbReference type="PANTHER" id="PTHR12815">
    <property type="entry name" value="SORTING AND ASSEMBLY MACHINERY SAMM50 PROTEIN FAMILY MEMBER"/>
    <property type="match status" value="1"/>
</dbReference>
<dbReference type="AlphaFoldDB" id="A0A2X0V5C9"/>
<evidence type="ECO:0000256" key="6">
    <source>
        <dbReference type="ARBA" id="ARBA00023136"/>
    </source>
</evidence>
<feature type="domain" description="POTRA" evidence="10">
    <location>
        <begin position="103"/>
        <end position="183"/>
    </location>
</feature>